<proteinExistence type="predicted"/>
<sequence>VREGCCFIWAGQASAPQPTSLQRHRRCLTRGPGSRSALRWNKRRTTLTRHRNQIHGSQTSVQHGHRPNPYGQDSSWRETMANRDEQSRGWKGVVDFSFPLLVRFGYFPETPHACLMLSMLITGG</sequence>
<accession>E9DB32</accession>
<gene>
    <name evidence="2" type="ORF">CPSG_07034</name>
</gene>
<dbReference type="HOGENOM" id="CLU_2009326_0_0_1"/>
<dbReference type="Proteomes" id="UP000002497">
    <property type="component" value="Unassembled WGS sequence"/>
</dbReference>
<dbReference type="EMBL" id="GL636497">
    <property type="protein sequence ID" value="EFW16517.1"/>
    <property type="molecule type" value="Genomic_DNA"/>
</dbReference>
<evidence type="ECO:0000313" key="2">
    <source>
        <dbReference type="EMBL" id="EFW16517.1"/>
    </source>
</evidence>
<name>E9DB32_COCPS</name>
<feature type="region of interest" description="Disordered" evidence="1">
    <location>
        <begin position="53"/>
        <end position="73"/>
    </location>
</feature>
<evidence type="ECO:0000256" key="1">
    <source>
        <dbReference type="SAM" id="MobiDB-lite"/>
    </source>
</evidence>
<keyword evidence="3" id="KW-1185">Reference proteome</keyword>
<reference evidence="3" key="2">
    <citation type="submission" date="2010-03" db="EMBL/GenBank/DDBJ databases">
        <title>The genome sequence of Coccidioides posadasii strain Silveira.</title>
        <authorList>
            <consortium name="The Broad Institute Genome Sequencing Center for Infectious Disease"/>
            <person name="Neafsey D."/>
            <person name="Orbach M."/>
            <person name="Henn M.R."/>
            <person name="Cole G.T."/>
            <person name="Galgiani J."/>
            <person name="Gardner M.J."/>
            <person name="Kirkland T.N."/>
            <person name="Taylor J.W."/>
            <person name="Young S.K."/>
            <person name="Zeng Q."/>
            <person name="Koehrsen M."/>
            <person name="Alvarado L."/>
            <person name="Berlin A."/>
            <person name="Borenstein D."/>
            <person name="Chapman S.B."/>
            <person name="Chen Z."/>
            <person name="Engels R."/>
            <person name="Freedman E."/>
            <person name="Gellesch M."/>
            <person name="Goldberg J."/>
            <person name="Griggs A."/>
            <person name="Gujja S."/>
            <person name="Heilman E."/>
            <person name="Heiman D."/>
            <person name="Howarth C."/>
            <person name="Jen D."/>
            <person name="Larson L."/>
            <person name="Mehta T."/>
            <person name="Neiman D."/>
            <person name="Park D."/>
            <person name="Pearson M."/>
            <person name="Richards J."/>
            <person name="Roberts A."/>
            <person name="Saif S."/>
            <person name="Shea T."/>
            <person name="Shenoy N."/>
            <person name="Sisk P."/>
            <person name="Stolte C."/>
            <person name="Sykes S."/>
            <person name="Walk T."/>
            <person name="White J."/>
            <person name="Yandava C."/>
            <person name="Haas B."/>
            <person name="Nusbaum C."/>
            <person name="Birren B."/>
        </authorList>
    </citation>
    <scope>NUCLEOTIDE SEQUENCE [LARGE SCALE GENOMIC DNA]</scope>
    <source>
        <strain evidence="3">RMSCC 757 / Silveira</strain>
    </source>
</reference>
<protein>
    <submittedName>
        <fullName evidence="2">Uncharacterized protein</fullName>
    </submittedName>
</protein>
<dbReference type="VEuPathDB" id="FungiDB:CPSG_07034"/>
<evidence type="ECO:0000313" key="3">
    <source>
        <dbReference type="Proteomes" id="UP000002497"/>
    </source>
</evidence>
<organism evidence="3">
    <name type="scientific">Coccidioides posadasii (strain RMSCC 757 / Silveira)</name>
    <name type="common">Valley fever fungus</name>
    <dbReference type="NCBI Taxonomy" id="443226"/>
    <lineage>
        <taxon>Eukaryota</taxon>
        <taxon>Fungi</taxon>
        <taxon>Dikarya</taxon>
        <taxon>Ascomycota</taxon>
        <taxon>Pezizomycotina</taxon>
        <taxon>Eurotiomycetes</taxon>
        <taxon>Eurotiomycetidae</taxon>
        <taxon>Onygenales</taxon>
        <taxon>Onygenaceae</taxon>
        <taxon>Coccidioides</taxon>
    </lineage>
</organism>
<dbReference type="AlphaFoldDB" id="E9DB32"/>
<reference evidence="3" key="1">
    <citation type="journal article" date="2010" name="Genome Res.">
        <title>Population genomic sequencing of Coccidioides fungi reveals recent hybridization and transposon control.</title>
        <authorList>
            <person name="Neafsey D.E."/>
            <person name="Barker B.M."/>
            <person name="Sharpton T.J."/>
            <person name="Stajich J.E."/>
            <person name="Park D.J."/>
            <person name="Whiston E."/>
            <person name="Hung C.-Y."/>
            <person name="McMahan C."/>
            <person name="White J."/>
            <person name="Sykes S."/>
            <person name="Heiman D."/>
            <person name="Young S."/>
            <person name="Zeng Q."/>
            <person name="Abouelleil A."/>
            <person name="Aftuck L."/>
            <person name="Bessette D."/>
            <person name="Brown A."/>
            <person name="FitzGerald M."/>
            <person name="Lui A."/>
            <person name="Macdonald J.P."/>
            <person name="Priest M."/>
            <person name="Orbach M.J."/>
            <person name="Galgiani J.N."/>
            <person name="Kirkland T.N."/>
            <person name="Cole G.T."/>
            <person name="Birren B.W."/>
            <person name="Henn M.R."/>
            <person name="Taylor J.W."/>
            <person name="Rounsley S.D."/>
        </authorList>
    </citation>
    <scope>NUCLEOTIDE SEQUENCE [LARGE SCALE GENOMIC DNA]</scope>
    <source>
        <strain evidence="3">RMSCC 757 / Silveira</strain>
    </source>
</reference>
<feature type="non-terminal residue" evidence="2">
    <location>
        <position position="1"/>
    </location>
</feature>